<feature type="domain" description="Glycosyl hydrolase family 95 N-terminal" evidence="1">
    <location>
        <begin position="4"/>
        <end position="236"/>
    </location>
</feature>
<name>A0A8J7L1Y4_9FIRM</name>
<gene>
    <name evidence="4" type="ORF">I5677_01490</name>
</gene>
<proteinExistence type="predicted"/>
<dbReference type="InterPro" id="IPR012341">
    <property type="entry name" value="6hp_glycosidase-like_sf"/>
</dbReference>
<organism evidence="4 5">
    <name type="scientific">Mobilitalea sibirica</name>
    <dbReference type="NCBI Taxonomy" id="1462919"/>
    <lineage>
        <taxon>Bacteria</taxon>
        <taxon>Bacillati</taxon>
        <taxon>Bacillota</taxon>
        <taxon>Clostridia</taxon>
        <taxon>Lachnospirales</taxon>
        <taxon>Lachnospiraceae</taxon>
        <taxon>Mobilitalea</taxon>
    </lineage>
</organism>
<keyword evidence="5" id="KW-1185">Reference proteome</keyword>
<dbReference type="FunFam" id="1.50.10.10:FF:000028">
    <property type="entry name" value="Alpha-L-fucosidase 2"/>
    <property type="match status" value="1"/>
</dbReference>
<dbReference type="InterPro" id="IPR054363">
    <property type="entry name" value="GH95_cat"/>
</dbReference>
<dbReference type="Pfam" id="PF22124">
    <property type="entry name" value="Glyco_hydro_95_cat"/>
    <property type="match status" value="1"/>
</dbReference>
<dbReference type="InterPro" id="IPR016518">
    <property type="entry name" value="Alpha-L-fucosidase"/>
</dbReference>
<evidence type="ECO:0000313" key="5">
    <source>
        <dbReference type="Proteomes" id="UP000623269"/>
    </source>
</evidence>
<dbReference type="Pfam" id="PF21307">
    <property type="entry name" value="Glyco_hydro_95_C"/>
    <property type="match status" value="1"/>
</dbReference>
<dbReference type="InterPro" id="IPR008928">
    <property type="entry name" value="6-hairpin_glycosidase_sf"/>
</dbReference>
<dbReference type="Pfam" id="PF14498">
    <property type="entry name" value="Glyco_hyd_65N_2"/>
    <property type="match status" value="1"/>
</dbReference>
<dbReference type="Proteomes" id="UP000623269">
    <property type="component" value="Unassembled WGS sequence"/>
</dbReference>
<dbReference type="RefSeq" id="WP_197659778.1">
    <property type="nucleotide sequence ID" value="NZ_JAEAGR010000001.1"/>
</dbReference>
<accession>A0A8J7L1Y4</accession>
<reference evidence="4" key="1">
    <citation type="submission" date="2020-12" db="EMBL/GenBank/DDBJ databases">
        <title>M. sibirica DSM 26468T genome.</title>
        <authorList>
            <person name="Thieme N."/>
            <person name="Rettenmaier R."/>
            <person name="Zverlov V."/>
            <person name="Liebl W."/>
        </authorList>
    </citation>
    <scope>NUCLEOTIDE SEQUENCE</scope>
    <source>
        <strain evidence="4">DSM 26468</strain>
    </source>
</reference>
<dbReference type="InterPro" id="IPR049053">
    <property type="entry name" value="AFCA-like_C"/>
</dbReference>
<protein>
    <submittedName>
        <fullName evidence="4">Glycoside hydrolase family 95 protein</fullName>
    </submittedName>
</protein>
<dbReference type="PIRSF" id="PIRSF007663">
    <property type="entry name" value="UCP007663"/>
    <property type="match status" value="1"/>
</dbReference>
<evidence type="ECO:0000259" key="1">
    <source>
        <dbReference type="Pfam" id="PF14498"/>
    </source>
</evidence>
<dbReference type="EMBL" id="JAEAGR010000001">
    <property type="protein sequence ID" value="MBH1939563.1"/>
    <property type="molecule type" value="Genomic_DNA"/>
</dbReference>
<comment type="caution">
    <text evidence="4">The sequence shown here is derived from an EMBL/GenBank/DDBJ whole genome shotgun (WGS) entry which is preliminary data.</text>
</comment>
<dbReference type="GO" id="GO:0004560">
    <property type="term" value="F:alpha-L-fucosidase activity"/>
    <property type="evidence" value="ECO:0007669"/>
    <property type="project" value="InterPro"/>
</dbReference>
<sequence>MNKLWYKEPANVWEEALPIGNGSLGAMIFGGVKEEVLQLNEDSIWYGPPIDRNNPDALKHLNKVRKLILEGNIPEAENLLTYAFSGTPATQRPYQPLGYMSVRFHGLDNVHNYRRELDISEALHNVSFSISENNEIKISRETFATAKDRVIVMKIESTENNLNVDITLHRGLFYNRVYGYSDDSIALDGNLGEGGIDFVVMARAQADEGIVKVIGEHLIIRDAKVVTVYLAAVSSFYYPIKSDDYKYEALTKQTDKLLTSAVNRGYNALKERHIKDYKSLFDRVKLQLEYDKEFDLMTTAERLSRIAENHIDHGLIMLYFQFGRYLMISGSRPGGLPLNLQGLWNKDFDPAWGSKYTININTEMNYWPAETCNLSECHQPLFDLLERMVEKGKITAQKMYGCRGFLAHHNTDLYADTAPQDIYIPATYWVMGAAWLCTHIWEHYLFTKNELFLKRAYSILKEACLFFIDFLIEDKGYLLTCPSVSPENTYILPTGVRGCVCAGSSMDTQILYDLFTCFNKTACILGEDEELRQQIEDMKNKLVPISIGKYGQIMEWREDYEEAEPGHRHISHLYALYPSQQITVDGTPELAEAAKVTLSRRLAHGGGHTGWSRAWIINMYARLWDGENAYEHLVKILTKSTLTNLFDNHPPFQIDGNFGSTAAVAEMLVQSSEERIVLLPALPKVWTKGKVSGLCVRGGSEISISWKDGKLTHVSLDPKQSFTTNLVYKRQEKKIDLVSGERIEIIWT</sequence>
<dbReference type="GO" id="GO:0005975">
    <property type="term" value="P:carbohydrate metabolic process"/>
    <property type="evidence" value="ECO:0007669"/>
    <property type="project" value="InterPro"/>
</dbReference>
<feature type="domain" description="Glycosyl hydrolase family 95 catalytic" evidence="3">
    <location>
        <begin position="265"/>
        <end position="668"/>
    </location>
</feature>
<dbReference type="SUPFAM" id="SSF48208">
    <property type="entry name" value="Six-hairpin glycosidases"/>
    <property type="match status" value="1"/>
</dbReference>
<evidence type="ECO:0000259" key="3">
    <source>
        <dbReference type="Pfam" id="PF22124"/>
    </source>
</evidence>
<dbReference type="PANTHER" id="PTHR31084">
    <property type="entry name" value="ALPHA-L-FUCOSIDASE 2"/>
    <property type="match status" value="1"/>
</dbReference>
<feature type="domain" description="Alpha fucosidase A-like C-terminal" evidence="2">
    <location>
        <begin position="670"/>
        <end position="730"/>
    </location>
</feature>
<dbReference type="Gene3D" id="1.50.10.10">
    <property type="match status" value="1"/>
</dbReference>
<evidence type="ECO:0000313" key="4">
    <source>
        <dbReference type="EMBL" id="MBH1939563.1"/>
    </source>
</evidence>
<dbReference type="AlphaFoldDB" id="A0A8J7L1Y4"/>
<evidence type="ECO:0000259" key="2">
    <source>
        <dbReference type="Pfam" id="PF21307"/>
    </source>
</evidence>
<dbReference type="PANTHER" id="PTHR31084:SF0">
    <property type="entry name" value="ALPHA-L-FUCOSIDASE 2"/>
    <property type="match status" value="1"/>
</dbReference>
<keyword evidence="4" id="KW-0378">Hydrolase</keyword>
<dbReference type="InterPro" id="IPR027414">
    <property type="entry name" value="GH95_N_dom"/>
</dbReference>